<dbReference type="EMBL" id="CP000258">
    <property type="protein sequence ID" value="ABD22959.1"/>
    <property type="molecule type" value="Genomic_DNA"/>
</dbReference>
<organism evidence="2 3">
    <name type="scientific">Staphylococcus aureus (strain USA300)</name>
    <dbReference type="NCBI Taxonomy" id="367830"/>
    <lineage>
        <taxon>Bacteria</taxon>
        <taxon>Bacillati</taxon>
        <taxon>Bacillota</taxon>
        <taxon>Bacilli</taxon>
        <taxon>Bacillales</taxon>
        <taxon>Staphylococcaceae</taxon>
        <taxon>Staphylococcus</taxon>
    </lineage>
</organism>
<sequence length="110" mass="13350">MNLSNEKVIIKLIKNMEVLFMADIQKMLEQKEKLQEKIKEEKKKEYEKFGRWFFNKFKVNRSADAKKIINKNLLNIEDTKEHNLERNEIIEETKNSNEENKEINEINHNI</sequence>
<dbReference type="KEGG" id="saa:SAUSA300_pUSA0333"/>
<dbReference type="SMR" id="A0A0H2XJH9"/>
<proteinExistence type="predicted"/>
<dbReference type="AlphaFoldDB" id="A0A0H2XJH9"/>
<name>A0A0H2XJH9_STAA3</name>
<keyword evidence="1" id="KW-0175">Coiled coil</keyword>
<feature type="coiled-coil region" evidence="1">
    <location>
        <begin position="21"/>
        <end position="48"/>
    </location>
</feature>
<gene>
    <name evidence="2" type="ordered locus">SAUSA300_pUSA030033</name>
</gene>
<evidence type="ECO:0000313" key="2">
    <source>
        <dbReference type="EMBL" id="ABD22959.1"/>
    </source>
</evidence>
<evidence type="ECO:0000313" key="3">
    <source>
        <dbReference type="Proteomes" id="UP000001939"/>
    </source>
</evidence>
<geneLocation type="plasmid" evidence="2 3">
    <name>pUSA03</name>
</geneLocation>
<dbReference type="HOGENOM" id="CLU_173357_0_0_9"/>
<keyword evidence="2" id="KW-0614">Plasmid</keyword>
<accession>A0A0H2XJH9</accession>
<dbReference type="Proteomes" id="UP000001939">
    <property type="component" value="Plasmid pUSA03"/>
</dbReference>
<evidence type="ECO:0000256" key="1">
    <source>
        <dbReference type="SAM" id="Coils"/>
    </source>
</evidence>
<reference evidence="2 3" key="1">
    <citation type="journal article" date="2006" name="Lancet">
        <title>Complete genome sequence of USA300, an epidemic clone of community-acquired meticillin-resistant Staphylococcus aureus.</title>
        <authorList>
            <person name="Diep B.A."/>
            <person name="Gill S.R."/>
            <person name="Chang R.F."/>
            <person name="Phan T.H."/>
            <person name="Chen J.H."/>
            <person name="Davidson M.G."/>
            <person name="Lin F."/>
            <person name="Lin J."/>
            <person name="Carleton H.A."/>
            <person name="Mongodin E.F."/>
            <person name="Sensabaugh G.F."/>
            <person name="Perdreau-Remington F."/>
        </authorList>
    </citation>
    <scope>NUCLEOTIDE SEQUENCE [LARGE SCALE GENOMIC DNA]</scope>
    <source>
        <strain evidence="3">USA300</strain>
        <plasmid evidence="2 3">pUSA03</plasmid>
    </source>
</reference>
<protein>
    <submittedName>
        <fullName evidence="2">Uncharacterized protein</fullName>
    </submittedName>
</protein>